<name>A0A6H9WGK3_9MICO</name>
<dbReference type="NCBIfam" id="TIGR03816">
    <property type="entry name" value="tadE_like_DECH"/>
    <property type="match status" value="1"/>
</dbReference>
<evidence type="ECO:0000256" key="1">
    <source>
        <dbReference type="SAM" id="Phobius"/>
    </source>
</evidence>
<sequence>MRDADGIGRRRRTLQPARGRAFVRARGRAVTPVATRVPRPLGRLHGERGAGAVLAVALIAASLAFAIALVQVFAALSAHQRVQAAADAAALAAADTLSGRVSGDPCGRATELATANGASVRSCELDGVEALVVVDLSAGWVTVSAAALAGPAPALRS</sequence>
<comment type="caution">
    <text evidence="2">The sequence shown here is derived from an EMBL/GenBank/DDBJ whole genome shotgun (WGS) entry which is preliminary data.</text>
</comment>
<keyword evidence="3" id="KW-1185">Reference proteome</keyword>
<reference evidence="2 3" key="1">
    <citation type="submission" date="2019-09" db="EMBL/GenBank/DDBJ databases">
        <title>Phylogeny of genus Pseudoclavibacter and closely related genus.</title>
        <authorList>
            <person name="Li Y."/>
        </authorList>
    </citation>
    <scope>NUCLEOTIDE SEQUENCE [LARGE SCALE GENOMIC DNA]</scope>
    <source>
        <strain evidence="2 3">EGI 60007</strain>
    </source>
</reference>
<keyword evidence="1" id="KW-0812">Transmembrane</keyword>
<evidence type="ECO:0008006" key="4">
    <source>
        <dbReference type="Google" id="ProtNLM"/>
    </source>
</evidence>
<accession>A0A6H9WGK3</accession>
<feature type="transmembrane region" description="Helical" evidence="1">
    <location>
        <begin position="49"/>
        <end position="74"/>
    </location>
</feature>
<dbReference type="EMBL" id="WBJY01000002">
    <property type="protein sequence ID" value="KAB1648144.1"/>
    <property type="molecule type" value="Genomic_DNA"/>
</dbReference>
<dbReference type="OrthoDB" id="5008130at2"/>
<dbReference type="AlphaFoldDB" id="A0A6H9WGK3"/>
<dbReference type="Proteomes" id="UP000431744">
    <property type="component" value="Unassembled WGS sequence"/>
</dbReference>
<dbReference type="InterPro" id="IPR021202">
    <property type="entry name" value="Rv3654c-like"/>
</dbReference>
<organism evidence="2 3">
    <name type="scientific">Pseudoclavibacter endophyticus</name>
    <dbReference type="NCBI Taxonomy" id="1778590"/>
    <lineage>
        <taxon>Bacteria</taxon>
        <taxon>Bacillati</taxon>
        <taxon>Actinomycetota</taxon>
        <taxon>Actinomycetes</taxon>
        <taxon>Micrococcales</taxon>
        <taxon>Microbacteriaceae</taxon>
        <taxon>Pseudoclavibacter</taxon>
    </lineage>
</organism>
<protein>
    <recommendedName>
        <fullName evidence="4">Flp pilus-assembly TadE/G-like family protein</fullName>
    </recommendedName>
</protein>
<keyword evidence="1" id="KW-1133">Transmembrane helix</keyword>
<evidence type="ECO:0000313" key="3">
    <source>
        <dbReference type="Proteomes" id="UP000431744"/>
    </source>
</evidence>
<gene>
    <name evidence="2" type="ORF">F8O04_10515</name>
</gene>
<evidence type="ECO:0000313" key="2">
    <source>
        <dbReference type="EMBL" id="KAB1648144.1"/>
    </source>
</evidence>
<keyword evidence="1" id="KW-0472">Membrane</keyword>
<proteinExistence type="predicted"/>